<evidence type="ECO:0000256" key="5">
    <source>
        <dbReference type="ARBA" id="ARBA00022833"/>
    </source>
</evidence>
<evidence type="ECO:0000256" key="6">
    <source>
        <dbReference type="ARBA" id="ARBA00023242"/>
    </source>
</evidence>
<feature type="region of interest" description="Disordered" evidence="8">
    <location>
        <begin position="185"/>
        <end position="211"/>
    </location>
</feature>
<dbReference type="FunFam" id="3.30.160.60:FF:002343">
    <property type="entry name" value="Zinc finger protein 33A"/>
    <property type="match status" value="1"/>
</dbReference>
<evidence type="ECO:0000259" key="9">
    <source>
        <dbReference type="PROSITE" id="PS50157"/>
    </source>
</evidence>
<dbReference type="PROSITE" id="PS00028">
    <property type="entry name" value="ZINC_FINGER_C2H2_1"/>
    <property type="match status" value="2"/>
</dbReference>
<comment type="subcellular location">
    <subcellularLocation>
        <location evidence="1">Nucleus</location>
    </subcellularLocation>
</comment>
<dbReference type="Proteomes" id="UP000250140">
    <property type="component" value="Unassembled WGS sequence"/>
</dbReference>
<dbReference type="PANTHER" id="PTHR24388">
    <property type="entry name" value="ZINC FINGER PROTEIN"/>
    <property type="match status" value="1"/>
</dbReference>
<dbReference type="Gene3D" id="3.30.160.60">
    <property type="entry name" value="Classic Zinc Finger"/>
    <property type="match status" value="3"/>
</dbReference>
<dbReference type="InterPro" id="IPR036236">
    <property type="entry name" value="Znf_C2H2_sf"/>
</dbReference>
<dbReference type="GO" id="GO:0008270">
    <property type="term" value="F:zinc ion binding"/>
    <property type="evidence" value="ECO:0007669"/>
    <property type="project" value="UniProtKB-KW"/>
</dbReference>
<name>A0A8E2FB89_9PEZI</name>
<proteinExistence type="predicted"/>
<feature type="region of interest" description="Disordered" evidence="8">
    <location>
        <begin position="1"/>
        <end position="24"/>
    </location>
</feature>
<dbReference type="Pfam" id="PF13912">
    <property type="entry name" value="zf-C2H2_6"/>
    <property type="match status" value="1"/>
</dbReference>
<evidence type="ECO:0000256" key="2">
    <source>
        <dbReference type="ARBA" id="ARBA00022723"/>
    </source>
</evidence>
<dbReference type="InterPro" id="IPR013087">
    <property type="entry name" value="Znf_C2H2_type"/>
</dbReference>
<feature type="domain" description="C2H2-type" evidence="9">
    <location>
        <begin position="95"/>
        <end position="122"/>
    </location>
</feature>
<dbReference type="EMBL" id="KV748721">
    <property type="protein sequence ID" value="OCL13451.1"/>
    <property type="molecule type" value="Genomic_DNA"/>
</dbReference>
<keyword evidence="6" id="KW-0539">Nucleus</keyword>
<gene>
    <name evidence="10" type="ORF">AOQ84DRAFT_385405</name>
</gene>
<keyword evidence="3" id="KW-0677">Repeat</keyword>
<feature type="compositionally biased region" description="Polar residues" evidence="8">
    <location>
        <begin position="70"/>
        <end position="94"/>
    </location>
</feature>
<keyword evidence="5" id="KW-0862">Zinc</keyword>
<feature type="domain" description="C2H2-type" evidence="9">
    <location>
        <begin position="376"/>
        <end position="403"/>
    </location>
</feature>
<dbReference type="OrthoDB" id="3437960at2759"/>
<feature type="domain" description="C2H2-type" evidence="9">
    <location>
        <begin position="151"/>
        <end position="183"/>
    </location>
</feature>
<evidence type="ECO:0000313" key="11">
    <source>
        <dbReference type="Proteomes" id="UP000250140"/>
    </source>
</evidence>
<evidence type="ECO:0000256" key="7">
    <source>
        <dbReference type="PROSITE-ProRule" id="PRU00042"/>
    </source>
</evidence>
<dbReference type="Pfam" id="PF00096">
    <property type="entry name" value="zf-C2H2"/>
    <property type="match status" value="2"/>
</dbReference>
<dbReference type="SMART" id="SM00355">
    <property type="entry name" value="ZnF_C2H2"/>
    <property type="match status" value="7"/>
</dbReference>
<dbReference type="PANTHER" id="PTHR24388:SF54">
    <property type="entry name" value="PROTEIN ESCARGOT"/>
    <property type="match status" value="1"/>
</dbReference>
<dbReference type="PROSITE" id="PS50157">
    <property type="entry name" value="ZINC_FINGER_C2H2_2"/>
    <property type="match status" value="4"/>
</dbReference>
<dbReference type="GO" id="GO:0000978">
    <property type="term" value="F:RNA polymerase II cis-regulatory region sequence-specific DNA binding"/>
    <property type="evidence" value="ECO:0007669"/>
    <property type="project" value="TreeGrafter"/>
</dbReference>
<accession>A0A8E2FB89</accession>
<keyword evidence="2" id="KW-0479">Metal-binding</keyword>
<feature type="domain" description="C2H2-type" evidence="9">
    <location>
        <begin position="123"/>
        <end position="150"/>
    </location>
</feature>
<dbReference type="GO" id="GO:0000981">
    <property type="term" value="F:DNA-binding transcription factor activity, RNA polymerase II-specific"/>
    <property type="evidence" value="ECO:0007669"/>
    <property type="project" value="TreeGrafter"/>
</dbReference>
<dbReference type="InterPro" id="IPR050527">
    <property type="entry name" value="Snail/Krueppel_Znf"/>
</dbReference>
<protein>
    <recommendedName>
        <fullName evidence="9">C2H2-type domain-containing protein</fullName>
    </recommendedName>
</protein>
<keyword evidence="4 7" id="KW-0863">Zinc-finger</keyword>
<reference evidence="10 11" key="1">
    <citation type="journal article" date="2016" name="Nat. Commun.">
        <title>Ectomycorrhizal ecology is imprinted in the genome of the dominant symbiotic fungus Cenococcum geophilum.</title>
        <authorList>
            <consortium name="DOE Joint Genome Institute"/>
            <person name="Peter M."/>
            <person name="Kohler A."/>
            <person name="Ohm R.A."/>
            <person name="Kuo A."/>
            <person name="Krutzmann J."/>
            <person name="Morin E."/>
            <person name="Arend M."/>
            <person name="Barry K.W."/>
            <person name="Binder M."/>
            <person name="Choi C."/>
            <person name="Clum A."/>
            <person name="Copeland A."/>
            <person name="Grisel N."/>
            <person name="Haridas S."/>
            <person name="Kipfer T."/>
            <person name="LaButti K."/>
            <person name="Lindquist E."/>
            <person name="Lipzen A."/>
            <person name="Maire R."/>
            <person name="Meier B."/>
            <person name="Mihaltcheva S."/>
            <person name="Molinier V."/>
            <person name="Murat C."/>
            <person name="Poggeler S."/>
            <person name="Quandt C.A."/>
            <person name="Sperisen C."/>
            <person name="Tritt A."/>
            <person name="Tisserant E."/>
            <person name="Crous P.W."/>
            <person name="Henrissat B."/>
            <person name="Nehls U."/>
            <person name="Egli S."/>
            <person name="Spatafora J.W."/>
            <person name="Grigoriev I.V."/>
            <person name="Martin F.M."/>
        </authorList>
    </citation>
    <scope>NUCLEOTIDE SEQUENCE [LARGE SCALE GENOMIC DNA]</scope>
    <source>
        <strain evidence="10 11">CBS 207.34</strain>
    </source>
</reference>
<sequence>MNYSRHEKSRAAGEELRPKHDLIVDSTNGPTSTWLGLDMLSMAVPEWSNLVAEDSTTQQPKTPMLPNGSYPATSALVPTNEPTQHPKSNQSPQSHPCPHCERAFTRAAILRDHVRTHTAERPFECSVCSKAFVRKNDMRRHEQLHIDARKHICDTCGKWFARLHSLQEHKKGKCGQICSQKIPNNASTRAHRGPSRWTTSMPETPPDHQSVHAPHLVDEKLNSHPAVLAEYMCTLPHPLQFDDNEKFQEHMCKVHEWPLPSAGYLDLGMEHTTQTTCTLPHQLEFSNAQELMDHLTKAHGNPNHDNLVLHSGERCDTGLEPQNGDAKIRALIANNTGFRNHEKYHYCIVCSSRYEQKIPFAKHLLRHLDDIERCPYFCSKCNRSFPMVEHLIWHEGHCTGALPLPEIPYFCERWGCDRVFETKFALDAHYFGGNDGRYCGALYPRTERTVWLNIVKKMRDLSPDSHNQIEPTHTATTRQDEISTWQSMISRW</sequence>
<evidence type="ECO:0000256" key="8">
    <source>
        <dbReference type="SAM" id="MobiDB-lite"/>
    </source>
</evidence>
<evidence type="ECO:0000256" key="1">
    <source>
        <dbReference type="ARBA" id="ARBA00004123"/>
    </source>
</evidence>
<dbReference type="SUPFAM" id="SSF57667">
    <property type="entry name" value="beta-beta-alpha zinc fingers"/>
    <property type="match status" value="3"/>
</dbReference>
<evidence type="ECO:0000256" key="3">
    <source>
        <dbReference type="ARBA" id="ARBA00022737"/>
    </source>
</evidence>
<feature type="region of interest" description="Disordered" evidence="8">
    <location>
        <begin position="53"/>
        <end position="97"/>
    </location>
</feature>
<feature type="compositionally biased region" description="Basic and acidic residues" evidence="8">
    <location>
        <begin position="1"/>
        <end position="23"/>
    </location>
</feature>
<evidence type="ECO:0000313" key="10">
    <source>
        <dbReference type="EMBL" id="OCL13451.1"/>
    </source>
</evidence>
<keyword evidence="11" id="KW-1185">Reference proteome</keyword>
<evidence type="ECO:0000256" key="4">
    <source>
        <dbReference type="ARBA" id="ARBA00022771"/>
    </source>
</evidence>
<organism evidence="10 11">
    <name type="scientific">Glonium stellatum</name>
    <dbReference type="NCBI Taxonomy" id="574774"/>
    <lineage>
        <taxon>Eukaryota</taxon>
        <taxon>Fungi</taxon>
        <taxon>Dikarya</taxon>
        <taxon>Ascomycota</taxon>
        <taxon>Pezizomycotina</taxon>
        <taxon>Dothideomycetes</taxon>
        <taxon>Pleosporomycetidae</taxon>
        <taxon>Gloniales</taxon>
        <taxon>Gloniaceae</taxon>
        <taxon>Glonium</taxon>
    </lineage>
</organism>
<dbReference type="GO" id="GO:0005634">
    <property type="term" value="C:nucleus"/>
    <property type="evidence" value="ECO:0007669"/>
    <property type="project" value="UniProtKB-SubCell"/>
</dbReference>
<dbReference type="AlphaFoldDB" id="A0A8E2FB89"/>